<name>A0A6M1L6H3_9STRE</name>
<reference evidence="1 2" key="1">
    <citation type="submission" date="2020-02" db="EMBL/GenBank/DDBJ databases">
        <title>M-like protein SrM is not crucial to the virulence of a novel isolate of Streptococcus equi subsp. ruminatorum from Macaca mulatta.</title>
        <authorList>
            <person name="Guo G."/>
            <person name="Cheng L."/>
            <person name="Zhang W."/>
        </authorList>
    </citation>
    <scope>NUCLEOTIDE SEQUENCE [LARGE SCALE GENOMIC DNA]</scope>
    <source>
        <strain evidence="1 2">FJ1804</strain>
    </source>
</reference>
<gene>
    <name evidence="1" type="ORF">G5B50_05045</name>
</gene>
<evidence type="ECO:0000313" key="1">
    <source>
        <dbReference type="EMBL" id="NGL84137.1"/>
    </source>
</evidence>
<evidence type="ECO:0000313" key="2">
    <source>
        <dbReference type="Proteomes" id="UP000479499"/>
    </source>
</evidence>
<comment type="caution">
    <text evidence="1">The sequence shown here is derived from an EMBL/GenBank/DDBJ whole genome shotgun (WGS) entry which is preliminary data.</text>
</comment>
<sequence>MITTKKHIVRVYNKGITATHAITDKNLFTEYTFATQQDAENYIRDLELNGSKCAIEYYERRGDKMSDTDTLAAVQEADHD</sequence>
<proteinExistence type="predicted"/>
<protein>
    <submittedName>
        <fullName evidence="1">Uncharacterized protein</fullName>
    </submittedName>
</protein>
<organism evidence="1 2">
    <name type="scientific">Streptococcus equi subsp. ruminatorum</name>
    <dbReference type="NCBI Taxonomy" id="254358"/>
    <lineage>
        <taxon>Bacteria</taxon>
        <taxon>Bacillati</taxon>
        <taxon>Bacillota</taxon>
        <taxon>Bacilli</taxon>
        <taxon>Lactobacillales</taxon>
        <taxon>Streptococcaceae</taxon>
        <taxon>Streptococcus</taxon>
    </lineage>
</organism>
<dbReference type="Proteomes" id="UP000479499">
    <property type="component" value="Unassembled WGS sequence"/>
</dbReference>
<dbReference type="EMBL" id="JAAKFZ010000010">
    <property type="protein sequence ID" value="NGL84137.1"/>
    <property type="molecule type" value="Genomic_DNA"/>
</dbReference>
<dbReference type="RefSeq" id="WP_164335999.1">
    <property type="nucleotide sequence ID" value="NZ_JAAKFZ010000010.1"/>
</dbReference>
<accession>A0A6M1L6H3</accession>
<dbReference type="AlphaFoldDB" id="A0A6M1L6H3"/>